<name>G0WJI7_LACLL</name>
<keyword evidence="1" id="KW-0472">Membrane</keyword>
<evidence type="ECO:0000256" key="1">
    <source>
        <dbReference type="SAM" id="Phobius"/>
    </source>
</evidence>
<dbReference type="InterPro" id="IPR046717">
    <property type="entry name" value="DUF6609"/>
</dbReference>
<feature type="transmembrane region" description="Helical" evidence="1">
    <location>
        <begin position="112"/>
        <end position="129"/>
    </location>
</feature>
<accession>G0WJI7</accession>
<evidence type="ECO:0000313" key="2">
    <source>
        <dbReference type="EMBL" id="ADX30750.1"/>
    </source>
</evidence>
<gene>
    <name evidence="2" type="primary">orf2</name>
    <name evidence="2" type="ORF">pIL1_2</name>
</gene>
<feature type="transmembrane region" description="Helical" evidence="1">
    <location>
        <begin position="141"/>
        <end position="160"/>
    </location>
</feature>
<organism evidence="2">
    <name type="scientific">Lactococcus lactis subsp. lactis</name>
    <name type="common">Streptococcus lactis</name>
    <dbReference type="NCBI Taxonomy" id="1360"/>
    <lineage>
        <taxon>Bacteria</taxon>
        <taxon>Bacillati</taxon>
        <taxon>Bacillota</taxon>
        <taxon>Bacilli</taxon>
        <taxon>Lactobacillales</taxon>
        <taxon>Streptococcaceae</taxon>
        <taxon>Lactococcus</taxon>
    </lineage>
</organism>
<dbReference type="EMBL" id="HM021326">
    <property type="protein sequence ID" value="ADX30750.1"/>
    <property type="molecule type" value="Genomic_DNA"/>
</dbReference>
<keyword evidence="2" id="KW-0614">Plasmid</keyword>
<dbReference type="Pfam" id="PF20313">
    <property type="entry name" value="DUF6609"/>
    <property type="match status" value="1"/>
</dbReference>
<proteinExistence type="predicted"/>
<geneLocation type="plasmid" evidence="2">
    <name>pIL1</name>
</geneLocation>
<feature type="transmembrane region" description="Helical" evidence="1">
    <location>
        <begin position="52"/>
        <end position="68"/>
    </location>
</feature>
<feature type="transmembrane region" description="Helical" evidence="1">
    <location>
        <begin position="27"/>
        <end position="46"/>
    </location>
</feature>
<feature type="transmembrane region" description="Helical" evidence="1">
    <location>
        <begin position="88"/>
        <end position="106"/>
    </location>
</feature>
<protein>
    <submittedName>
        <fullName evidence="2">PIL1_2</fullName>
    </submittedName>
</protein>
<keyword evidence="1" id="KW-0812">Transmembrane</keyword>
<sequence length="194" mass="22539">MNNIYQRLNDKICKERFEMKDKMTNQTISGGFIFLIGMAMFTLLGGNYKKPILFGSIYIIAIIIQLFLMKKIRKGDRSTENKKWVNRAFIFLVITCWVSIFIGLKLLGNLNILWILILFFVGLHFLFFIPANENKKWQAQVIFVILLTVNTLLGLCLYSNQIETIFIIDGLIKMGYGAYMVKPLIKLIVRICHE</sequence>
<reference evidence="2" key="1">
    <citation type="journal article" date="2011" name="PLoS ONE">
        <title>Adaptative potential of the Lactococcus lactis IL594 strain encoded in its 7 plasmids.</title>
        <authorList>
            <person name="Gorecki R.K."/>
            <person name="Koryszewska-Baginska A."/>
            <person name="Golebiewski M."/>
            <person name="Zylinska J."/>
            <person name="Grynberg M."/>
            <person name="Bardowski J.K."/>
        </authorList>
    </citation>
    <scope>NUCLEOTIDE SEQUENCE</scope>
    <source>
        <strain evidence="2">IL594</strain>
        <plasmid evidence="2">pIL1</plasmid>
    </source>
</reference>
<dbReference type="AlphaFoldDB" id="G0WJI7"/>
<keyword evidence="1" id="KW-1133">Transmembrane helix</keyword>